<dbReference type="CDD" id="cd02440">
    <property type="entry name" value="AdoMet_MTases"/>
    <property type="match status" value="1"/>
</dbReference>
<keyword evidence="2" id="KW-0830">Ubiquinone</keyword>
<dbReference type="InterPro" id="IPR013216">
    <property type="entry name" value="Methyltransf_11"/>
</dbReference>
<dbReference type="Pfam" id="PF08241">
    <property type="entry name" value="Methyltransf_11"/>
    <property type="match status" value="1"/>
</dbReference>
<dbReference type="InterPro" id="IPR029063">
    <property type="entry name" value="SAM-dependent_MTases_sf"/>
</dbReference>
<dbReference type="Proteomes" id="UP000198647">
    <property type="component" value="Unassembled WGS sequence"/>
</dbReference>
<evidence type="ECO:0000313" key="2">
    <source>
        <dbReference type="EMBL" id="SDX86306.1"/>
    </source>
</evidence>
<comment type="caution">
    <text evidence="2">The sequence shown here is derived from an EMBL/GenBank/DDBJ whole genome shotgun (WGS) entry which is preliminary data.</text>
</comment>
<dbReference type="EMBL" id="FNOS01000003">
    <property type="protein sequence ID" value="SDX86306.1"/>
    <property type="molecule type" value="Genomic_DNA"/>
</dbReference>
<dbReference type="RefSeq" id="WP_093106844.1">
    <property type="nucleotide sequence ID" value="NZ_FNOS01000003.1"/>
</dbReference>
<reference evidence="2 3" key="1">
    <citation type="submission" date="2016-10" db="EMBL/GenBank/DDBJ databases">
        <authorList>
            <person name="Varghese N."/>
            <person name="Submissions S."/>
        </authorList>
    </citation>
    <scope>NUCLEOTIDE SEQUENCE [LARGE SCALE GENOMIC DNA]</scope>
    <source>
        <strain evidence="2 3">DSM 20748</strain>
    </source>
</reference>
<gene>
    <name evidence="2" type="ORF">SAMN04488081_1529</name>
</gene>
<accession>A0A1H3F5N2</accession>
<feature type="domain" description="Methyltransferase type 11" evidence="1">
    <location>
        <begin position="42"/>
        <end position="135"/>
    </location>
</feature>
<dbReference type="InterPro" id="IPR052356">
    <property type="entry name" value="Thiol_S-MT"/>
</dbReference>
<proteinExistence type="predicted"/>
<organism evidence="2 3">
    <name type="scientific">Salimicrobium album</name>
    <dbReference type="NCBI Taxonomy" id="50717"/>
    <lineage>
        <taxon>Bacteria</taxon>
        <taxon>Bacillati</taxon>
        <taxon>Bacillota</taxon>
        <taxon>Bacilli</taxon>
        <taxon>Bacillales</taxon>
        <taxon>Bacillaceae</taxon>
        <taxon>Salimicrobium</taxon>
    </lineage>
</organism>
<name>A0A1H3F5N2_9BACI</name>
<dbReference type="PANTHER" id="PTHR45036:SF1">
    <property type="entry name" value="METHYLTRANSFERASE LIKE 7A"/>
    <property type="match status" value="1"/>
</dbReference>
<evidence type="ECO:0000259" key="1">
    <source>
        <dbReference type="Pfam" id="PF08241"/>
    </source>
</evidence>
<dbReference type="PANTHER" id="PTHR45036">
    <property type="entry name" value="METHYLTRANSFERASE LIKE 7B"/>
    <property type="match status" value="1"/>
</dbReference>
<evidence type="ECO:0000313" key="3">
    <source>
        <dbReference type="Proteomes" id="UP000198647"/>
    </source>
</evidence>
<dbReference type="Gene3D" id="3.40.50.150">
    <property type="entry name" value="Vaccinia Virus protein VP39"/>
    <property type="match status" value="1"/>
</dbReference>
<sequence>MSRTEEIKKRYDRVSGVFDMMDHMIKDKWRKDLLKDLDGSVLEIGVGTGANLPFYPETAEVTGVDFSRKMLKKAEEKAISLPGSITLREMDAEHLDFPDDSFDYVVSTCVFCSVPDPVRGLREINRVVKPEGKVLMLEHMRSDTEWVGKMMDVLNPVGLHIVGANINRETMVNIQKAGLRVEEQELLFSTIMRKLVLTSGDGES</sequence>
<keyword evidence="3" id="KW-1185">Reference proteome</keyword>
<dbReference type="SUPFAM" id="SSF53335">
    <property type="entry name" value="S-adenosyl-L-methionine-dependent methyltransferases"/>
    <property type="match status" value="1"/>
</dbReference>
<protein>
    <submittedName>
        <fullName evidence="2">Ubiquinone/menaquinone biosynthesis C-methylase UbiE</fullName>
    </submittedName>
</protein>